<dbReference type="EMBL" id="CAFBOL010000002">
    <property type="protein sequence ID" value="CAB4971493.1"/>
    <property type="molecule type" value="Genomic_DNA"/>
</dbReference>
<protein>
    <submittedName>
        <fullName evidence="6">Unannotated protein</fullName>
    </submittedName>
</protein>
<evidence type="ECO:0000313" key="5">
    <source>
        <dbReference type="EMBL" id="CAB4801292.1"/>
    </source>
</evidence>
<keyword evidence="2" id="KW-0472">Membrane</keyword>
<dbReference type="AlphaFoldDB" id="A0A6J7BXQ7"/>
<evidence type="ECO:0000256" key="1">
    <source>
        <dbReference type="SAM" id="Coils"/>
    </source>
</evidence>
<evidence type="ECO:0000313" key="3">
    <source>
        <dbReference type="EMBL" id="CAB4364886.1"/>
    </source>
</evidence>
<dbReference type="EMBL" id="CAFAAV010000005">
    <property type="protein sequence ID" value="CAB4801292.1"/>
    <property type="molecule type" value="Genomic_DNA"/>
</dbReference>
<gene>
    <name evidence="4" type="ORF">UFOPK2656_02966</name>
    <name evidence="5" type="ORF">UFOPK3099_00138</name>
    <name evidence="6" type="ORF">UFOPK3267_01115</name>
    <name evidence="7" type="ORF">UFOPK3651_03295</name>
    <name evidence="8" type="ORF">UFOPK3931_00157</name>
    <name evidence="3" type="ORF">UFOPK4189_02643</name>
</gene>
<name>A0A6J7BXQ7_9ZZZZ</name>
<feature type="coiled-coil region" evidence="1">
    <location>
        <begin position="21"/>
        <end position="48"/>
    </location>
</feature>
<evidence type="ECO:0000313" key="8">
    <source>
        <dbReference type="EMBL" id="CAB4971493.1"/>
    </source>
</evidence>
<keyword evidence="2" id="KW-0812">Transmembrane</keyword>
<organism evidence="6">
    <name type="scientific">freshwater metagenome</name>
    <dbReference type="NCBI Taxonomy" id="449393"/>
    <lineage>
        <taxon>unclassified sequences</taxon>
        <taxon>metagenomes</taxon>
        <taxon>ecological metagenomes</taxon>
    </lineage>
</organism>
<accession>A0A6J7BXQ7</accession>
<dbReference type="EMBL" id="CAESGF010000020">
    <property type="protein sequence ID" value="CAB4364886.1"/>
    <property type="molecule type" value="Genomic_DNA"/>
</dbReference>
<keyword evidence="1" id="KW-0175">Coiled coil</keyword>
<evidence type="ECO:0000313" key="6">
    <source>
        <dbReference type="EMBL" id="CAB4850210.1"/>
    </source>
</evidence>
<evidence type="ECO:0000256" key="2">
    <source>
        <dbReference type="SAM" id="Phobius"/>
    </source>
</evidence>
<keyword evidence="2" id="KW-1133">Transmembrane helix</keyword>
<sequence length="210" mass="21583">MACTMSDTVVSPTTMSGRAGIAMLTLKLRAAQQDADRAEAAADAAEHAAEHELAAAESDTSVEQRTRALEAELGAALEAAAALVAAAHAEAAKIAAAMAPPIAAAPLFMAEVPVVATTLVPPPPGTAIAVTHSAGFDAEVFATVFATVFAAKFDEHLSARNAVPMVMPGYAMVPQMQPKPSFWQHAKHLDVVLIGLAAAIVVTVMFAWMG</sequence>
<evidence type="ECO:0000313" key="4">
    <source>
        <dbReference type="EMBL" id="CAB4741924.1"/>
    </source>
</evidence>
<reference evidence="6" key="1">
    <citation type="submission" date="2020-05" db="EMBL/GenBank/DDBJ databases">
        <authorList>
            <person name="Chiriac C."/>
            <person name="Salcher M."/>
            <person name="Ghai R."/>
            <person name="Kavagutti S V."/>
        </authorList>
    </citation>
    <scope>NUCLEOTIDE SEQUENCE</scope>
</reference>
<evidence type="ECO:0000313" key="7">
    <source>
        <dbReference type="EMBL" id="CAB4957600.1"/>
    </source>
</evidence>
<feature type="transmembrane region" description="Helical" evidence="2">
    <location>
        <begin position="189"/>
        <end position="209"/>
    </location>
</feature>
<dbReference type="EMBL" id="CAFBMT010000035">
    <property type="protein sequence ID" value="CAB4957600.1"/>
    <property type="molecule type" value="Genomic_DNA"/>
</dbReference>
<dbReference type="EMBL" id="CAFBIY010000049">
    <property type="protein sequence ID" value="CAB4850210.1"/>
    <property type="molecule type" value="Genomic_DNA"/>
</dbReference>
<dbReference type="EMBL" id="CAEZYF010000026">
    <property type="protein sequence ID" value="CAB4741924.1"/>
    <property type="molecule type" value="Genomic_DNA"/>
</dbReference>
<proteinExistence type="predicted"/>